<comment type="similarity">
    <text evidence="1 2">Belongs to the glycosyl hydrolase 1 family.</text>
</comment>
<organism evidence="3 4">
    <name type="scientific">Kingdonia uniflora</name>
    <dbReference type="NCBI Taxonomy" id="39325"/>
    <lineage>
        <taxon>Eukaryota</taxon>
        <taxon>Viridiplantae</taxon>
        <taxon>Streptophyta</taxon>
        <taxon>Embryophyta</taxon>
        <taxon>Tracheophyta</taxon>
        <taxon>Spermatophyta</taxon>
        <taxon>Magnoliopsida</taxon>
        <taxon>Ranunculales</taxon>
        <taxon>Circaeasteraceae</taxon>
        <taxon>Kingdonia</taxon>
    </lineage>
</organism>
<dbReference type="Pfam" id="PF00232">
    <property type="entry name" value="Glyco_hydro_1"/>
    <property type="match status" value="1"/>
</dbReference>
<dbReference type="SUPFAM" id="SSF51445">
    <property type="entry name" value="(Trans)glycosidases"/>
    <property type="match status" value="1"/>
</dbReference>
<dbReference type="OrthoDB" id="65569at2759"/>
<dbReference type="EMBL" id="JACGCM010002254">
    <property type="protein sequence ID" value="KAF6142459.1"/>
    <property type="molecule type" value="Genomic_DNA"/>
</dbReference>
<dbReference type="Gene3D" id="3.20.20.80">
    <property type="entry name" value="Glycosidases"/>
    <property type="match status" value="1"/>
</dbReference>
<dbReference type="PANTHER" id="PTHR10353">
    <property type="entry name" value="GLYCOSYL HYDROLASE"/>
    <property type="match status" value="1"/>
</dbReference>
<name>A0A7J7LIS9_9MAGN</name>
<evidence type="ECO:0000256" key="2">
    <source>
        <dbReference type="RuleBase" id="RU003690"/>
    </source>
</evidence>
<evidence type="ECO:0000256" key="1">
    <source>
        <dbReference type="ARBA" id="ARBA00010838"/>
    </source>
</evidence>
<reference evidence="3 4" key="1">
    <citation type="journal article" date="2020" name="IScience">
        <title>Genome Sequencing of the Endangered Kingdonia uniflora (Circaeasteraceae, Ranunculales) Reveals Potential Mechanisms of Evolutionary Specialization.</title>
        <authorList>
            <person name="Sun Y."/>
            <person name="Deng T."/>
            <person name="Zhang A."/>
            <person name="Moore M.J."/>
            <person name="Landis J.B."/>
            <person name="Lin N."/>
            <person name="Zhang H."/>
            <person name="Zhang X."/>
            <person name="Huang J."/>
            <person name="Zhang X."/>
            <person name="Sun H."/>
            <person name="Wang H."/>
        </authorList>
    </citation>
    <scope>NUCLEOTIDE SEQUENCE [LARGE SCALE GENOMIC DNA]</scope>
    <source>
        <strain evidence="3">TB1705</strain>
        <tissue evidence="3">Leaf</tissue>
    </source>
</reference>
<dbReference type="InterPro" id="IPR017853">
    <property type="entry name" value="GH"/>
</dbReference>
<dbReference type="Proteomes" id="UP000541444">
    <property type="component" value="Unassembled WGS sequence"/>
</dbReference>
<dbReference type="PANTHER" id="PTHR10353:SF29">
    <property type="entry name" value="BETA-GLUCOSIDASE 11"/>
    <property type="match status" value="1"/>
</dbReference>
<gene>
    <name evidence="3" type="ORF">GIB67_039423</name>
</gene>
<dbReference type="GO" id="GO:0005975">
    <property type="term" value="P:carbohydrate metabolic process"/>
    <property type="evidence" value="ECO:0007669"/>
    <property type="project" value="InterPro"/>
</dbReference>
<dbReference type="GO" id="GO:0008422">
    <property type="term" value="F:beta-glucosidase activity"/>
    <property type="evidence" value="ECO:0007669"/>
    <property type="project" value="TreeGrafter"/>
</dbReference>
<keyword evidence="4" id="KW-1185">Reference proteome</keyword>
<sequence length="427" mass="48002">MSLVHVSDDEYTDESGAFGSTDEETLKINKETICKIQVEGAASEDGRTPSIWDTFAHAGNLPDKSNGDIACDHYHKYKEDVQLMAKTGLEAYRFSISWSRLIPNGRGAVNPKGLSYYNSLIDEFIIHGIQPHVTLFHYDTPQALEDEYGGWLGTKIVQDFTAYADVCFKEFGDRVLHWSTLNEPNVFALGGYDLGFFPPQRCSSPFAVNCTVGNSTVEPYNVAHNCLLAHASAARLYKQKYQKKQHGLIGLNIFAYWLVPLTNTTEDVTATQRATDFYIGWFINPLVFGDYPEIVKMNAGSRIPLFDLHESELVKGSYDFIGLNHYNTLYVKDDLDSLKTYQRDLLGDMAVKLTGLQTVPAFLMEHLGYKIKMRYSCLTGMELNWYSLFTLAKGGSSIGDNILLTKACTLYPTTNKSSWQPIKAREL</sequence>
<protein>
    <submittedName>
        <fullName evidence="3">Uncharacterized protein</fullName>
    </submittedName>
</protein>
<comment type="caution">
    <text evidence="3">The sequence shown here is derived from an EMBL/GenBank/DDBJ whole genome shotgun (WGS) entry which is preliminary data.</text>
</comment>
<dbReference type="AlphaFoldDB" id="A0A7J7LIS9"/>
<evidence type="ECO:0000313" key="4">
    <source>
        <dbReference type="Proteomes" id="UP000541444"/>
    </source>
</evidence>
<accession>A0A7J7LIS9</accession>
<dbReference type="InterPro" id="IPR001360">
    <property type="entry name" value="Glyco_hydro_1"/>
</dbReference>
<proteinExistence type="inferred from homology"/>
<evidence type="ECO:0000313" key="3">
    <source>
        <dbReference type="EMBL" id="KAF6142459.1"/>
    </source>
</evidence>